<gene>
    <name evidence="2" type="ORF">AOB46_09440</name>
</gene>
<dbReference type="AlphaFoldDB" id="A0A0N0IWF8"/>
<reference evidence="2 3" key="1">
    <citation type="journal article" date="2015" name="Genom Data">
        <title>Draft genome sequence of a multidrug-resistant Chryseobacterium indologenes isolate from Malaysia.</title>
        <authorList>
            <person name="Yu C.Y."/>
            <person name="Ang G.Y."/>
            <person name="Cheng H.J."/>
            <person name="Cheong Y.M."/>
            <person name="Yin W.F."/>
            <person name="Chan K.G."/>
        </authorList>
    </citation>
    <scope>NUCLEOTIDE SEQUENCE [LARGE SCALE GENOMIC DNA]</scope>
    <source>
        <strain evidence="2 3">CI_885</strain>
    </source>
</reference>
<organism evidence="2 3">
    <name type="scientific">Chryseobacterium indologenes</name>
    <name type="common">Flavobacterium indologenes</name>
    <dbReference type="NCBI Taxonomy" id="253"/>
    <lineage>
        <taxon>Bacteria</taxon>
        <taxon>Pseudomonadati</taxon>
        <taxon>Bacteroidota</taxon>
        <taxon>Flavobacteriia</taxon>
        <taxon>Flavobacteriales</taxon>
        <taxon>Weeksellaceae</taxon>
        <taxon>Chryseobacterium group</taxon>
        <taxon>Chryseobacterium</taxon>
    </lineage>
</organism>
<accession>A0A0N0IWF8</accession>
<dbReference type="OrthoDB" id="196738at2"/>
<reference evidence="3" key="2">
    <citation type="submission" date="2015-09" db="EMBL/GenBank/DDBJ databases">
        <title>Draft genome sequence of a multidrug-resistant Chryseobacterium indologenes isolate from Malaysia.</title>
        <authorList>
            <person name="Yu C.Y."/>
            <person name="Ang G.Y."/>
            <person name="Chan K.-G."/>
        </authorList>
    </citation>
    <scope>NUCLEOTIDE SEQUENCE [LARGE SCALE GENOMIC DNA]</scope>
    <source>
        <strain evidence="3">CI_885</strain>
    </source>
</reference>
<evidence type="ECO:0000313" key="3">
    <source>
        <dbReference type="Proteomes" id="UP000037953"/>
    </source>
</evidence>
<name>A0A0N0IWF8_CHRID</name>
<evidence type="ECO:0000313" key="2">
    <source>
        <dbReference type="EMBL" id="KPE51361.1"/>
    </source>
</evidence>
<dbReference type="PATRIC" id="fig|253.9.peg.3677"/>
<dbReference type="InterPro" id="IPR025992">
    <property type="entry name" value="Haem-bd"/>
</dbReference>
<proteinExistence type="predicted"/>
<sequence length="152" mass="17540">MKTVKKVILWALVVFAMIQFIPVDKVNRPVDSAVNFVDARKTPENVRSLIKGACYDCHSNETVYPKYAYIAPVSWSVKSHINEGREHLNFSVWGTYNKDLKENMLNKSIQTIQGKTMPMPGYIVYHKEANLSEAERTLLISYFEEMLKSKTY</sequence>
<protein>
    <submittedName>
        <fullName evidence="2">Cytochrome C</fullName>
    </submittedName>
</protein>
<dbReference type="RefSeq" id="WP_062698648.1">
    <property type="nucleotide sequence ID" value="NZ_LJOD01000005.1"/>
</dbReference>
<comment type="caution">
    <text evidence="2">The sequence shown here is derived from an EMBL/GenBank/DDBJ whole genome shotgun (WGS) entry which is preliminary data.</text>
</comment>
<feature type="domain" description="Haem-binding" evidence="1">
    <location>
        <begin position="12"/>
        <end position="147"/>
    </location>
</feature>
<dbReference type="EMBL" id="LJOD01000005">
    <property type="protein sequence ID" value="KPE51361.1"/>
    <property type="molecule type" value="Genomic_DNA"/>
</dbReference>
<dbReference type="SMART" id="SM01235">
    <property type="entry name" value="Haem_bd"/>
    <property type="match status" value="1"/>
</dbReference>
<evidence type="ECO:0000259" key="1">
    <source>
        <dbReference type="SMART" id="SM01235"/>
    </source>
</evidence>
<dbReference type="Proteomes" id="UP000037953">
    <property type="component" value="Unassembled WGS sequence"/>
</dbReference>
<dbReference type="Pfam" id="PF14376">
    <property type="entry name" value="Haem_bd"/>
    <property type="match status" value="1"/>
</dbReference>